<evidence type="ECO:0000256" key="13">
    <source>
        <dbReference type="SAM" id="Phobius"/>
    </source>
</evidence>
<dbReference type="GO" id="GO:0016491">
    <property type="term" value="F:oxidoreductase activity"/>
    <property type="evidence" value="ECO:0007669"/>
    <property type="project" value="UniProtKB-KW"/>
</dbReference>
<evidence type="ECO:0000259" key="14">
    <source>
        <dbReference type="PROSITE" id="PS50939"/>
    </source>
</evidence>
<sequence>MAAAPAVRFPVFGLARLLALAAAAEIIFWAVHFRGGMAFSSETDKLLIFNVLFEPRPLTDKEIMKVRHYFCETHPVLMLIGLVVLNGEVYETILSMGVPKERIVLHSCIIANGDNVLMDSMVLHAALLAYKTVPGTKKLKKLVHLALQFLALLLGLIGLWTVWKFHNEREIDHLYTLHSWLGLACIIFFSFQWTTGFYTFWYPGGSRSGRASLLPWHVFFGLFLYVLAIATSVSGLLEKSIFMQSAKMIGRFSTEALFMNSLGMLLVLLGALVILAVVSPGVGKIDSYRGSSE</sequence>
<evidence type="ECO:0000256" key="10">
    <source>
        <dbReference type="ARBA" id="ARBA00023004"/>
    </source>
</evidence>
<keyword evidence="10" id="KW-0408">Iron</keyword>
<feature type="transmembrane region" description="Helical" evidence="13">
    <location>
        <begin position="214"/>
        <end position="237"/>
    </location>
</feature>
<comment type="subcellular location">
    <subcellularLocation>
        <location evidence="2">Membrane</location>
        <topology evidence="2">Multi-pass membrane protein</topology>
    </subcellularLocation>
</comment>
<keyword evidence="3" id="KW-0813">Transport</keyword>
<dbReference type="AlphaFoldDB" id="A0A0D9X7F7"/>
<evidence type="ECO:0000256" key="1">
    <source>
        <dbReference type="ARBA" id="ARBA00001970"/>
    </source>
</evidence>
<dbReference type="Proteomes" id="UP000032180">
    <property type="component" value="Chromosome 8"/>
</dbReference>
<dbReference type="Gene3D" id="1.20.120.1770">
    <property type="match status" value="1"/>
</dbReference>
<dbReference type="SMART" id="SM00665">
    <property type="entry name" value="B561"/>
    <property type="match status" value="1"/>
</dbReference>
<evidence type="ECO:0000256" key="6">
    <source>
        <dbReference type="ARBA" id="ARBA00022723"/>
    </source>
</evidence>
<evidence type="ECO:0000256" key="12">
    <source>
        <dbReference type="ARBA" id="ARBA00053762"/>
    </source>
</evidence>
<dbReference type="Pfam" id="PF03188">
    <property type="entry name" value="Cytochrom_B561"/>
    <property type="match status" value="1"/>
</dbReference>
<dbReference type="FunFam" id="1.20.120.1770:FF:000001">
    <property type="entry name" value="Cytochrome b reductase 1"/>
    <property type="match status" value="1"/>
</dbReference>
<keyword evidence="6" id="KW-0479">Metal-binding</keyword>
<feature type="transmembrane region" description="Helical" evidence="13">
    <location>
        <begin position="142"/>
        <end position="163"/>
    </location>
</feature>
<keyword evidence="8 13" id="KW-1133">Transmembrane helix</keyword>
<dbReference type="InterPro" id="IPR043205">
    <property type="entry name" value="CYB561/CYBRD1-like"/>
</dbReference>
<proteinExistence type="predicted"/>
<evidence type="ECO:0000256" key="3">
    <source>
        <dbReference type="ARBA" id="ARBA00022448"/>
    </source>
</evidence>
<keyword evidence="16" id="KW-1185">Reference proteome</keyword>
<keyword evidence="4" id="KW-0349">Heme</keyword>
<keyword evidence="7" id="KW-0249">Electron transport</keyword>
<dbReference type="HOGENOM" id="CLU_069712_1_1_1"/>
<dbReference type="PANTHER" id="PTHR10106:SF0">
    <property type="entry name" value="LD36721P"/>
    <property type="match status" value="1"/>
</dbReference>
<comment type="function">
    <text evidence="12">Two-heme-containing cytochrome. Catalyzes ascorbate-dependent trans-membrane electron transfer by utilizing a concerted H(+)/e(-) transfer mechanism.</text>
</comment>
<dbReference type="PANTHER" id="PTHR10106">
    <property type="entry name" value="CYTOCHROME B561-RELATED"/>
    <property type="match status" value="1"/>
</dbReference>
<protein>
    <recommendedName>
        <fullName evidence="14">Cytochrome b561 domain-containing protein</fullName>
    </recommendedName>
</protein>
<keyword evidence="5 13" id="KW-0812">Transmembrane</keyword>
<accession>A0A0D9X7F7</accession>
<evidence type="ECO:0000256" key="5">
    <source>
        <dbReference type="ARBA" id="ARBA00022692"/>
    </source>
</evidence>
<dbReference type="GO" id="GO:0016020">
    <property type="term" value="C:membrane"/>
    <property type="evidence" value="ECO:0007669"/>
    <property type="project" value="UniProtKB-SubCell"/>
</dbReference>
<feature type="transmembrane region" description="Helical" evidence="13">
    <location>
        <begin position="175"/>
        <end position="194"/>
    </location>
</feature>
<dbReference type="STRING" id="77586.A0A0D9X7F7"/>
<dbReference type="Gramene" id="LPERR08G10930.1">
    <property type="protein sequence ID" value="LPERR08G10930.1"/>
    <property type="gene ID" value="LPERR08G10930"/>
</dbReference>
<evidence type="ECO:0000313" key="16">
    <source>
        <dbReference type="Proteomes" id="UP000032180"/>
    </source>
</evidence>
<dbReference type="EnsemblPlants" id="LPERR08G10930.1">
    <property type="protein sequence ID" value="LPERR08G10930.1"/>
    <property type="gene ID" value="LPERR08G10930"/>
</dbReference>
<evidence type="ECO:0000256" key="2">
    <source>
        <dbReference type="ARBA" id="ARBA00004141"/>
    </source>
</evidence>
<name>A0A0D9X7F7_9ORYZ</name>
<evidence type="ECO:0000256" key="8">
    <source>
        <dbReference type="ARBA" id="ARBA00022989"/>
    </source>
</evidence>
<comment type="cofactor">
    <cofactor evidence="1">
        <name>heme b</name>
        <dbReference type="ChEBI" id="CHEBI:60344"/>
    </cofactor>
</comment>
<dbReference type="PROSITE" id="PS50939">
    <property type="entry name" value="CYTOCHROME_B561"/>
    <property type="match status" value="1"/>
</dbReference>
<dbReference type="InterPro" id="IPR006593">
    <property type="entry name" value="Cyt_b561/ferric_Rdtase_TM"/>
</dbReference>
<organism evidence="15 16">
    <name type="scientific">Leersia perrieri</name>
    <dbReference type="NCBI Taxonomy" id="77586"/>
    <lineage>
        <taxon>Eukaryota</taxon>
        <taxon>Viridiplantae</taxon>
        <taxon>Streptophyta</taxon>
        <taxon>Embryophyta</taxon>
        <taxon>Tracheophyta</taxon>
        <taxon>Spermatophyta</taxon>
        <taxon>Magnoliopsida</taxon>
        <taxon>Liliopsida</taxon>
        <taxon>Poales</taxon>
        <taxon>Poaceae</taxon>
        <taxon>BOP clade</taxon>
        <taxon>Oryzoideae</taxon>
        <taxon>Oryzeae</taxon>
        <taxon>Oryzinae</taxon>
        <taxon>Leersia</taxon>
    </lineage>
</organism>
<dbReference type="eggNOG" id="KOG1619">
    <property type="taxonomic scope" value="Eukaryota"/>
</dbReference>
<feature type="transmembrane region" description="Helical" evidence="13">
    <location>
        <begin position="257"/>
        <end position="278"/>
    </location>
</feature>
<dbReference type="GO" id="GO:0046872">
    <property type="term" value="F:metal ion binding"/>
    <property type="evidence" value="ECO:0007669"/>
    <property type="project" value="UniProtKB-KW"/>
</dbReference>
<evidence type="ECO:0000256" key="4">
    <source>
        <dbReference type="ARBA" id="ARBA00022617"/>
    </source>
</evidence>
<reference evidence="15 16" key="2">
    <citation type="submission" date="2013-12" db="EMBL/GenBank/DDBJ databases">
        <authorList>
            <person name="Yu Y."/>
            <person name="Lee S."/>
            <person name="de Baynast K."/>
            <person name="Wissotski M."/>
            <person name="Liu L."/>
            <person name="Talag J."/>
            <person name="Goicoechea J."/>
            <person name="Angelova A."/>
            <person name="Jetty R."/>
            <person name="Kudrna D."/>
            <person name="Golser W."/>
            <person name="Rivera L."/>
            <person name="Zhang J."/>
            <person name="Wing R."/>
        </authorList>
    </citation>
    <scope>NUCLEOTIDE SEQUENCE</scope>
</reference>
<reference evidence="15" key="3">
    <citation type="submission" date="2015-04" db="UniProtKB">
        <authorList>
            <consortium name="EnsemblPlants"/>
        </authorList>
    </citation>
    <scope>IDENTIFICATION</scope>
</reference>
<dbReference type="Gramene" id="LPERR08G10930.2">
    <property type="protein sequence ID" value="LPERR08G10930.2"/>
    <property type="gene ID" value="LPERR08G10930"/>
</dbReference>
<feature type="domain" description="Cytochrome b561" evidence="14">
    <location>
        <begin position="66"/>
        <end position="278"/>
    </location>
</feature>
<evidence type="ECO:0000313" key="15">
    <source>
        <dbReference type="EnsemblPlants" id="LPERR08G10930.2"/>
    </source>
</evidence>
<dbReference type="EnsemblPlants" id="LPERR08G10930.2">
    <property type="protein sequence ID" value="LPERR08G10930.2"/>
    <property type="gene ID" value="LPERR08G10930"/>
</dbReference>
<evidence type="ECO:0000256" key="11">
    <source>
        <dbReference type="ARBA" id="ARBA00023136"/>
    </source>
</evidence>
<evidence type="ECO:0000256" key="7">
    <source>
        <dbReference type="ARBA" id="ARBA00022982"/>
    </source>
</evidence>
<keyword evidence="9" id="KW-0560">Oxidoreductase</keyword>
<keyword evidence="11 13" id="KW-0472">Membrane</keyword>
<reference evidence="15 16" key="1">
    <citation type="submission" date="2012-08" db="EMBL/GenBank/DDBJ databases">
        <title>Oryza genome evolution.</title>
        <authorList>
            <person name="Wing R.A."/>
        </authorList>
    </citation>
    <scope>NUCLEOTIDE SEQUENCE</scope>
</reference>
<feature type="transmembrane region" description="Helical" evidence="13">
    <location>
        <begin position="12"/>
        <end position="31"/>
    </location>
</feature>
<evidence type="ECO:0000256" key="9">
    <source>
        <dbReference type="ARBA" id="ARBA00023002"/>
    </source>
</evidence>